<protein>
    <submittedName>
        <fullName evidence="2">(Mediterranean fruit fly) hypothetical protein</fullName>
    </submittedName>
</protein>
<evidence type="ECO:0000313" key="2">
    <source>
        <dbReference type="EMBL" id="CAD7004529.1"/>
    </source>
</evidence>
<dbReference type="PANTHER" id="PTHR20898">
    <property type="entry name" value="DAEDALUS ON 3-RELATED-RELATED"/>
    <property type="match status" value="1"/>
</dbReference>
<name>A0A811UZ74_CERCA</name>
<dbReference type="PANTHER" id="PTHR20898:SF0">
    <property type="entry name" value="DAEDALUS ON 3-RELATED"/>
    <property type="match status" value="1"/>
</dbReference>
<dbReference type="Proteomes" id="UP000606786">
    <property type="component" value="Unassembled WGS sequence"/>
</dbReference>
<dbReference type="SMART" id="SM00697">
    <property type="entry name" value="DM8"/>
    <property type="match status" value="1"/>
</dbReference>
<dbReference type="EMBL" id="CAJHJT010000034">
    <property type="protein sequence ID" value="CAD7004529.1"/>
    <property type="molecule type" value="Genomic_DNA"/>
</dbReference>
<evidence type="ECO:0000313" key="3">
    <source>
        <dbReference type="Proteomes" id="UP000606786"/>
    </source>
</evidence>
<feature type="signal peptide" evidence="1">
    <location>
        <begin position="1"/>
        <end position="22"/>
    </location>
</feature>
<dbReference type="OrthoDB" id="7859583at2759"/>
<sequence length="181" mass="21425">MIATLVYTYLLICVLMVAEVSSNQLHSFVKLKNIQCRTSHPDLVSLEECRILDKSNESKVQTLCYFKERPINQINLRMKSYIKRPVGYVPFVIYINVDWCDFLVKRNNVILKRLFNLVEKYSNMHTTCPIDQDYIYLNASLGKNRGFYLPFRFPLGEYRLDFLTTFNLDIKVATYVYFEVE</sequence>
<dbReference type="KEGG" id="ccat:105664762"/>
<dbReference type="Pfam" id="PF06477">
    <property type="entry name" value="DUF1091"/>
    <property type="match status" value="1"/>
</dbReference>
<keyword evidence="3" id="KW-1185">Reference proteome</keyword>
<comment type="caution">
    <text evidence="2">The sequence shown here is derived from an EMBL/GenBank/DDBJ whole genome shotgun (WGS) entry which is preliminary data.</text>
</comment>
<gene>
    <name evidence="2" type="ORF">CCAP1982_LOCUS12926</name>
</gene>
<dbReference type="InterPro" id="IPR010512">
    <property type="entry name" value="DUF1091"/>
</dbReference>
<evidence type="ECO:0000256" key="1">
    <source>
        <dbReference type="SAM" id="SignalP"/>
    </source>
</evidence>
<organism evidence="2 3">
    <name type="scientific">Ceratitis capitata</name>
    <name type="common">Mediterranean fruit fly</name>
    <name type="synonym">Tephritis capitata</name>
    <dbReference type="NCBI Taxonomy" id="7213"/>
    <lineage>
        <taxon>Eukaryota</taxon>
        <taxon>Metazoa</taxon>
        <taxon>Ecdysozoa</taxon>
        <taxon>Arthropoda</taxon>
        <taxon>Hexapoda</taxon>
        <taxon>Insecta</taxon>
        <taxon>Pterygota</taxon>
        <taxon>Neoptera</taxon>
        <taxon>Endopterygota</taxon>
        <taxon>Diptera</taxon>
        <taxon>Brachycera</taxon>
        <taxon>Muscomorpha</taxon>
        <taxon>Tephritoidea</taxon>
        <taxon>Tephritidae</taxon>
        <taxon>Ceratitis</taxon>
        <taxon>Ceratitis</taxon>
    </lineage>
</organism>
<accession>A0A811UZ74</accession>
<reference evidence="2" key="1">
    <citation type="submission" date="2020-11" db="EMBL/GenBank/DDBJ databases">
        <authorList>
            <person name="Whitehead M."/>
        </authorList>
    </citation>
    <scope>NUCLEOTIDE SEQUENCE</scope>
    <source>
        <strain evidence="2">EGII</strain>
    </source>
</reference>
<dbReference type="AlphaFoldDB" id="A0A811UZ74"/>
<keyword evidence="1" id="KW-0732">Signal</keyword>
<proteinExistence type="predicted"/>
<feature type="chain" id="PRO_5032920582" evidence="1">
    <location>
        <begin position="23"/>
        <end position="181"/>
    </location>
</feature>